<evidence type="ECO:0000256" key="3">
    <source>
        <dbReference type="ARBA" id="ARBA00023242"/>
    </source>
</evidence>
<feature type="compositionally biased region" description="Polar residues" evidence="4">
    <location>
        <begin position="13"/>
        <end position="28"/>
    </location>
</feature>
<feature type="region of interest" description="Disordered" evidence="4">
    <location>
        <begin position="1"/>
        <end position="29"/>
    </location>
</feature>
<feature type="region of interest" description="Disordered" evidence="4">
    <location>
        <begin position="384"/>
        <end position="432"/>
    </location>
</feature>
<dbReference type="PANTHER" id="PTHR12446:SF34">
    <property type="entry name" value="PROTEIN LIN-54 HOMOLOG"/>
    <property type="match status" value="1"/>
</dbReference>
<dbReference type="PANTHER" id="PTHR12446">
    <property type="entry name" value="TESMIN/TSO1-RELATED"/>
    <property type="match status" value="1"/>
</dbReference>
<keyword evidence="7" id="KW-1185">Reference proteome</keyword>
<organism evidence="6 7">
    <name type="scientific">Lactuca saligna</name>
    <name type="common">Willowleaf lettuce</name>
    <dbReference type="NCBI Taxonomy" id="75948"/>
    <lineage>
        <taxon>Eukaryota</taxon>
        <taxon>Viridiplantae</taxon>
        <taxon>Streptophyta</taxon>
        <taxon>Embryophyta</taxon>
        <taxon>Tracheophyta</taxon>
        <taxon>Spermatophyta</taxon>
        <taxon>Magnoliopsida</taxon>
        <taxon>eudicotyledons</taxon>
        <taxon>Gunneridae</taxon>
        <taxon>Pentapetalae</taxon>
        <taxon>asterids</taxon>
        <taxon>campanulids</taxon>
        <taxon>Asterales</taxon>
        <taxon>Asteraceae</taxon>
        <taxon>Cichorioideae</taxon>
        <taxon>Cichorieae</taxon>
        <taxon>Lactucinae</taxon>
        <taxon>Lactuca</taxon>
    </lineage>
</organism>
<dbReference type="InterPro" id="IPR033467">
    <property type="entry name" value="Tesmin/TSO1-like_CXC"/>
</dbReference>
<proteinExistence type="inferred from homology"/>
<dbReference type="GO" id="GO:0005634">
    <property type="term" value="C:nucleus"/>
    <property type="evidence" value="ECO:0007669"/>
    <property type="project" value="UniProtKB-SubCell"/>
</dbReference>
<evidence type="ECO:0000313" key="7">
    <source>
        <dbReference type="Proteomes" id="UP001177003"/>
    </source>
</evidence>
<feature type="compositionally biased region" description="Polar residues" evidence="4">
    <location>
        <begin position="393"/>
        <end position="408"/>
    </location>
</feature>
<keyword evidence="3" id="KW-0539">Nucleus</keyword>
<dbReference type="InterPro" id="IPR028307">
    <property type="entry name" value="Lin-54_fam"/>
</dbReference>
<feature type="compositionally biased region" description="Low complexity" evidence="4">
    <location>
        <begin position="89"/>
        <end position="100"/>
    </location>
</feature>
<evidence type="ECO:0000256" key="4">
    <source>
        <dbReference type="SAM" id="MobiDB-lite"/>
    </source>
</evidence>
<accession>A0AA35ZKG6</accession>
<dbReference type="GO" id="GO:0006355">
    <property type="term" value="P:regulation of DNA-templated transcription"/>
    <property type="evidence" value="ECO:0007669"/>
    <property type="project" value="TreeGrafter"/>
</dbReference>
<feature type="region of interest" description="Disordered" evidence="4">
    <location>
        <begin position="553"/>
        <end position="580"/>
    </location>
</feature>
<dbReference type="InterPro" id="IPR005172">
    <property type="entry name" value="CRC"/>
</dbReference>
<comment type="subcellular location">
    <subcellularLocation>
        <location evidence="1">Nucleus</location>
    </subcellularLocation>
</comment>
<feature type="region of interest" description="Disordered" evidence="4">
    <location>
        <begin position="446"/>
        <end position="473"/>
    </location>
</feature>
<evidence type="ECO:0000259" key="5">
    <source>
        <dbReference type="PROSITE" id="PS51634"/>
    </source>
</evidence>
<feature type="region of interest" description="Disordered" evidence="4">
    <location>
        <begin position="174"/>
        <end position="205"/>
    </location>
</feature>
<feature type="compositionally biased region" description="Basic and acidic residues" evidence="4">
    <location>
        <begin position="174"/>
        <end position="183"/>
    </location>
</feature>
<comment type="similarity">
    <text evidence="2">Belongs to the lin-54 family.</text>
</comment>
<feature type="compositionally biased region" description="Pro residues" evidence="4">
    <location>
        <begin position="79"/>
        <end position="88"/>
    </location>
</feature>
<feature type="compositionally biased region" description="Basic and acidic residues" evidence="4">
    <location>
        <begin position="567"/>
        <end position="580"/>
    </location>
</feature>
<reference evidence="6" key="1">
    <citation type="submission" date="2023-04" db="EMBL/GenBank/DDBJ databases">
        <authorList>
            <person name="Vijverberg K."/>
            <person name="Xiong W."/>
            <person name="Schranz E."/>
        </authorList>
    </citation>
    <scope>NUCLEOTIDE SEQUENCE</scope>
</reference>
<dbReference type="PROSITE" id="PS50007">
    <property type="entry name" value="PIPLC_X_DOMAIN"/>
    <property type="match status" value="1"/>
</dbReference>
<evidence type="ECO:0000256" key="1">
    <source>
        <dbReference type="ARBA" id="ARBA00004123"/>
    </source>
</evidence>
<feature type="domain" description="CRC" evidence="5">
    <location>
        <begin position="124"/>
        <end position="243"/>
    </location>
</feature>
<dbReference type="PROSITE" id="PS51634">
    <property type="entry name" value="CRC"/>
    <property type="match status" value="1"/>
</dbReference>
<dbReference type="AlphaFoldDB" id="A0AA35ZKG6"/>
<dbReference type="Pfam" id="PF03638">
    <property type="entry name" value="TCR"/>
    <property type="match status" value="2"/>
</dbReference>
<feature type="compositionally biased region" description="Basic and acidic residues" evidence="4">
    <location>
        <begin position="102"/>
        <end position="122"/>
    </location>
</feature>
<evidence type="ECO:0000256" key="2">
    <source>
        <dbReference type="ARBA" id="ARBA00007267"/>
    </source>
</evidence>
<gene>
    <name evidence="6" type="ORF">LSALG_LOCUS32328</name>
</gene>
<dbReference type="SMART" id="SM01114">
    <property type="entry name" value="CXC"/>
    <property type="match status" value="2"/>
</dbReference>
<evidence type="ECO:0000313" key="6">
    <source>
        <dbReference type="EMBL" id="CAI9293302.1"/>
    </source>
</evidence>
<dbReference type="EMBL" id="OX465083">
    <property type="protein sequence ID" value="CAI9293302.1"/>
    <property type="molecule type" value="Genomic_DNA"/>
</dbReference>
<protein>
    <recommendedName>
        <fullName evidence="5">CRC domain-containing protein</fullName>
    </recommendedName>
</protein>
<name>A0AA35ZKG6_LACSI</name>
<sequence>MEKGEGGGDSNFPPKTNQSDAAEVSTATPMDIPAAKKLARQLDFNSIGSSVPPAASLARTQVVLPEHPQRPVVVHVQHPAPPPPPPQPKQSLLQQQQPLRPLKPESPKARARQNVEGKDGTPKKPKQCNCKHSRCLKLYCECFAMGIYCDGCNCVNCHNNVENEPARRDAVETTLERNPDAFRPKIASSPHGNRNRREEAGGKHNKGCNCKKSGCLKKYCECFQANILCSENCRCMDCKNFEGSEERQALFHGDSVNNMVYLQQAANAAITGAIGTSGYGSPPVSRKRKGPEVLYGGHAAKDSVFHRVAHFHETNHVKDSTPSSSCPSVPGARVANNAPVGPSKYTYRSLLADLIRSDDMKELCAVLVVYASEAARVLSDETNAKEKTRNINRESSLTSSITDLQQSPKEGDAQKAMADESSSERPMSPGTLALMCDEHDSVFMNSDSDGFLDHDHADNNNNNNNQKNHGRLPNGQVITQTYVEQEKTVLTTFRDCLNKLITLGELKETQCSSLARSDYGGQSQMEAVENSTTNAHWNPSINGFSRSTQLLQHNDNQNNMKPPFHLENGDLKLKHEKDVQ</sequence>
<dbReference type="Proteomes" id="UP001177003">
    <property type="component" value="Chromosome 7"/>
</dbReference>
<feature type="region of interest" description="Disordered" evidence="4">
    <location>
        <begin position="74"/>
        <end position="129"/>
    </location>
</feature>